<name>A0ABX0NEV6_9BURK</name>
<evidence type="ECO:0000256" key="1">
    <source>
        <dbReference type="SAM" id="SignalP"/>
    </source>
</evidence>
<comment type="caution">
    <text evidence="2">The sequence shown here is derived from an EMBL/GenBank/DDBJ whole genome shotgun (WGS) entry which is preliminary data.</text>
</comment>
<proteinExistence type="predicted"/>
<organism evidence="2 3">
    <name type="scientific">Massilia frigida</name>
    <dbReference type="NCBI Taxonomy" id="2609281"/>
    <lineage>
        <taxon>Bacteria</taxon>
        <taxon>Pseudomonadati</taxon>
        <taxon>Pseudomonadota</taxon>
        <taxon>Betaproteobacteria</taxon>
        <taxon>Burkholderiales</taxon>
        <taxon>Oxalobacteraceae</taxon>
        <taxon>Telluria group</taxon>
        <taxon>Massilia</taxon>
    </lineage>
</organism>
<keyword evidence="1" id="KW-0732">Signal</keyword>
<protein>
    <recommendedName>
        <fullName evidence="4">DUF3108 domain-containing protein</fullName>
    </recommendedName>
</protein>
<feature type="chain" id="PRO_5046010628" description="DUF3108 domain-containing protein" evidence="1">
    <location>
        <begin position="22"/>
        <end position="227"/>
    </location>
</feature>
<feature type="signal peptide" evidence="1">
    <location>
        <begin position="1"/>
        <end position="21"/>
    </location>
</feature>
<keyword evidence="3" id="KW-1185">Reference proteome</keyword>
<gene>
    <name evidence="2" type="ORF">F2P44_21145</name>
</gene>
<sequence>MRTLRLLPALALATASLTSFAAPPDINDLPGNYFLQGVREVGSELWLGKNGKFQFMLIYGSQDDGTEGIWEIKNDHIVLTPVKSPMVFRLETDSEFKAKKEPAAGSWVAVASTADILLKNIEVKFEAKSGKSAVADTNPKNGEATVTMPAGEVWARTGLRRSKSQEAWQWLAVTPERAQARIAGFRLTNPISAMTAFSSLELKADKGGLVVVDDASSLAEGVYKKGR</sequence>
<evidence type="ECO:0000313" key="2">
    <source>
        <dbReference type="EMBL" id="NHZ81761.1"/>
    </source>
</evidence>
<evidence type="ECO:0000313" key="3">
    <source>
        <dbReference type="Proteomes" id="UP000621455"/>
    </source>
</evidence>
<evidence type="ECO:0008006" key="4">
    <source>
        <dbReference type="Google" id="ProtNLM"/>
    </source>
</evidence>
<dbReference type="Proteomes" id="UP000621455">
    <property type="component" value="Unassembled WGS sequence"/>
</dbReference>
<reference evidence="2 3" key="1">
    <citation type="submission" date="2019-10" db="EMBL/GenBank/DDBJ databases">
        <title>Taxonomy of Antarctic Massilia spp.: description of Massilia rubra sp. nov., Massilia aquatica sp. nov., Massilia mucilaginosa sp. nov., Massilia frigida sp. nov. isolated from streams, lakes and regoliths.</title>
        <authorList>
            <person name="Holochova P."/>
            <person name="Sedlacek I."/>
            <person name="Kralova S."/>
            <person name="Maslanova I."/>
            <person name="Busse H.-J."/>
            <person name="Stankova E."/>
            <person name="Vrbovska V."/>
            <person name="Kovarovic V."/>
            <person name="Bartak M."/>
            <person name="Svec P."/>
            <person name="Pantucek R."/>
        </authorList>
    </citation>
    <scope>NUCLEOTIDE SEQUENCE [LARGE SCALE GENOMIC DNA]</scope>
    <source>
        <strain evidence="2 3">CCM 8695</strain>
    </source>
</reference>
<dbReference type="RefSeq" id="WP_167089141.1">
    <property type="nucleotide sequence ID" value="NZ_WHJG01000025.1"/>
</dbReference>
<dbReference type="EMBL" id="WHJG01000025">
    <property type="protein sequence ID" value="NHZ81761.1"/>
    <property type="molecule type" value="Genomic_DNA"/>
</dbReference>
<accession>A0ABX0NEV6</accession>